<dbReference type="PANTHER" id="PTHR37479:SF1">
    <property type="entry name" value="CELL DIVISION PROTEIN FTSL"/>
    <property type="match status" value="1"/>
</dbReference>
<keyword evidence="5 8" id="KW-1133">Transmembrane helix</keyword>
<dbReference type="Pfam" id="PF04999">
    <property type="entry name" value="FtsL"/>
    <property type="match status" value="1"/>
</dbReference>
<evidence type="ECO:0000256" key="8">
    <source>
        <dbReference type="HAMAP-Rule" id="MF_00910"/>
    </source>
</evidence>
<comment type="function">
    <text evidence="8">Essential cell division protein. May link together the upstream cell division proteins, which are predominantly cytoplasmic, with the downstream cell division proteins, which are predominantly periplasmic.</text>
</comment>
<dbReference type="GO" id="GO:0043093">
    <property type="term" value="P:FtsZ-dependent cytokinesis"/>
    <property type="evidence" value="ECO:0007669"/>
    <property type="project" value="UniProtKB-UniRule"/>
</dbReference>
<dbReference type="GO" id="GO:0032153">
    <property type="term" value="C:cell division site"/>
    <property type="evidence" value="ECO:0007669"/>
    <property type="project" value="UniProtKB-UniRule"/>
</dbReference>
<dbReference type="EMBL" id="FMWO01000071">
    <property type="protein sequence ID" value="SCZ86621.1"/>
    <property type="molecule type" value="Genomic_DNA"/>
</dbReference>
<evidence type="ECO:0000313" key="10">
    <source>
        <dbReference type="EMBL" id="SCZ86621.1"/>
    </source>
</evidence>
<keyword evidence="11" id="KW-1185">Reference proteome</keyword>
<gene>
    <name evidence="8 10" type="primary">ftsL</name>
    <name evidence="10" type="ORF">NSMM_610035</name>
</gene>
<sequence>MTLFLILVISGLGIVTARHEARKLFMAQEKEQALAKQFATERDQLLLEQSTLAMHARVENIARTQLKMVMPAATNVLVIQPGKIRAR</sequence>
<keyword evidence="6 8" id="KW-0472">Membrane</keyword>
<comment type="subunit">
    <text evidence="8">Part of a complex composed of FtsB, FtsL and FtsQ.</text>
</comment>
<evidence type="ECO:0000256" key="9">
    <source>
        <dbReference type="NCBIfam" id="TIGR02209"/>
    </source>
</evidence>
<evidence type="ECO:0000256" key="4">
    <source>
        <dbReference type="ARBA" id="ARBA00022692"/>
    </source>
</evidence>
<dbReference type="PANTHER" id="PTHR37479">
    <property type="entry name" value="CELL DIVISION PROTEIN FTSL"/>
    <property type="match status" value="1"/>
</dbReference>
<keyword evidence="7 8" id="KW-0131">Cell cycle</keyword>
<evidence type="ECO:0000256" key="6">
    <source>
        <dbReference type="ARBA" id="ARBA00023136"/>
    </source>
</evidence>
<evidence type="ECO:0000256" key="7">
    <source>
        <dbReference type="ARBA" id="ARBA00023306"/>
    </source>
</evidence>
<dbReference type="HAMAP" id="MF_00910">
    <property type="entry name" value="FtsL"/>
    <property type="match status" value="1"/>
</dbReference>
<keyword evidence="4 8" id="KW-0812">Transmembrane</keyword>
<evidence type="ECO:0000256" key="3">
    <source>
        <dbReference type="ARBA" id="ARBA00022618"/>
    </source>
</evidence>
<keyword evidence="3 8" id="KW-0132">Cell division</keyword>
<keyword evidence="8" id="KW-0997">Cell inner membrane</keyword>
<dbReference type="Proteomes" id="UP000198729">
    <property type="component" value="Unassembled WGS sequence"/>
</dbReference>
<dbReference type="STRING" id="51642.NSMM_610035"/>
<protein>
    <recommendedName>
        <fullName evidence="8 9">Cell division protein FtsL</fullName>
    </recommendedName>
</protein>
<evidence type="ECO:0000256" key="5">
    <source>
        <dbReference type="ARBA" id="ARBA00022989"/>
    </source>
</evidence>
<comment type="similarity">
    <text evidence="8">Belongs to the FtsL family.</text>
</comment>
<evidence type="ECO:0000313" key="11">
    <source>
        <dbReference type="Proteomes" id="UP000198729"/>
    </source>
</evidence>
<accession>A0A1G5SJA7</accession>
<dbReference type="AlphaFoldDB" id="A0A1G5SJA7"/>
<organism evidence="10 11">
    <name type="scientific">Nitrosomonas mobilis</name>
    <dbReference type="NCBI Taxonomy" id="51642"/>
    <lineage>
        <taxon>Bacteria</taxon>
        <taxon>Pseudomonadati</taxon>
        <taxon>Pseudomonadota</taxon>
        <taxon>Betaproteobacteria</taxon>
        <taxon>Nitrosomonadales</taxon>
        <taxon>Nitrosomonadaceae</taxon>
        <taxon>Nitrosomonas</taxon>
    </lineage>
</organism>
<evidence type="ECO:0000256" key="1">
    <source>
        <dbReference type="ARBA" id="ARBA00004401"/>
    </source>
</evidence>
<dbReference type="NCBIfam" id="TIGR02209">
    <property type="entry name" value="ftsL_broad"/>
    <property type="match status" value="1"/>
</dbReference>
<comment type="subcellular location">
    <subcellularLocation>
        <location evidence="8">Cell inner membrane</location>
        <topology evidence="8">Single-pass type II membrane protein</topology>
    </subcellularLocation>
    <subcellularLocation>
        <location evidence="1">Cell membrane</location>
        <topology evidence="1">Single-pass type II membrane protein</topology>
    </subcellularLocation>
    <text evidence="8">Localizes to the division septum where it forms a ring structure.</text>
</comment>
<evidence type="ECO:0000256" key="2">
    <source>
        <dbReference type="ARBA" id="ARBA00022475"/>
    </source>
</evidence>
<dbReference type="GO" id="GO:0005886">
    <property type="term" value="C:plasma membrane"/>
    <property type="evidence" value="ECO:0007669"/>
    <property type="project" value="UniProtKB-SubCell"/>
</dbReference>
<keyword evidence="2 8" id="KW-1003">Cell membrane</keyword>
<name>A0A1G5SJA7_9PROT</name>
<dbReference type="InterPro" id="IPR011922">
    <property type="entry name" value="Cell_div_FtsL"/>
</dbReference>
<reference evidence="10 11" key="1">
    <citation type="submission" date="2016-10" db="EMBL/GenBank/DDBJ databases">
        <authorList>
            <person name="de Groot N.N."/>
        </authorList>
    </citation>
    <scope>NUCLEOTIDE SEQUENCE [LARGE SCALE GENOMIC DNA]</scope>
    <source>
        <strain evidence="10">1</strain>
    </source>
</reference>
<proteinExistence type="inferred from homology"/>